<evidence type="ECO:0000259" key="8">
    <source>
        <dbReference type="PROSITE" id="PS50090"/>
    </source>
</evidence>
<feature type="compositionally biased region" description="Low complexity" evidence="7">
    <location>
        <begin position="791"/>
        <end position="810"/>
    </location>
</feature>
<evidence type="ECO:0000256" key="5">
    <source>
        <dbReference type="ARBA" id="ARBA00023163"/>
    </source>
</evidence>
<dbReference type="PANTHER" id="PTHR45614:SF25">
    <property type="entry name" value="MYB PROTEIN"/>
    <property type="match status" value="1"/>
</dbReference>
<protein>
    <submittedName>
        <fullName evidence="11">Myb transcription factor</fullName>
    </submittedName>
</protein>
<dbReference type="InterPro" id="IPR017884">
    <property type="entry name" value="SANT_dom"/>
</dbReference>
<feature type="domain" description="SANT" evidence="9">
    <location>
        <begin position="137"/>
        <end position="181"/>
    </location>
</feature>
<evidence type="ECO:0000313" key="12">
    <source>
        <dbReference type="Proteomes" id="UP000007797"/>
    </source>
</evidence>
<name>F4Q4N4_CACFS</name>
<feature type="compositionally biased region" description="Acidic residues" evidence="7">
    <location>
        <begin position="313"/>
        <end position="337"/>
    </location>
</feature>
<feature type="region of interest" description="Disordered" evidence="7">
    <location>
        <begin position="407"/>
        <end position="427"/>
    </location>
</feature>
<keyword evidence="3" id="KW-0805">Transcription regulation</keyword>
<feature type="domain" description="HTH myb-type" evidence="10">
    <location>
        <begin position="136"/>
        <end position="185"/>
    </location>
</feature>
<dbReference type="FunFam" id="1.10.10.60:FF:000010">
    <property type="entry name" value="Transcriptional activator Myb isoform A"/>
    <property type="match status" value="1"/>
</dbReference>
<dbReference type="InterPro" id="IPR017930">
    <property type="entry name" value="Myb_dom"/>
</dbReference>
<dbReference type="Pfam" id="PF00249">
    <property type="entry name" value="Myb_DNA-binding"/>
    <property type="match status" value="1"/>
</dbReference>
<dbReference type="EMBL" id="GL883021">
    <property type="protein sequence ID" value="EGG17043.1"/>
    <property type="molecule type" value="Genomic_DNA"/>
</dbReference>
<accession>F4Q4N4</accession>
<dbReference type="GeneID" id="14868864"/>
<evidence type="ECO:0000259" key="10">
    <source>
        <dbReference type="PROSITE" id="PS51294"/>
    </source>
</evidence>
<feature type="domain" description="HTH myb-type" evidence="10">
    <location>
        <begin position="186"/>
        <end position="241"/>
    </location>
</feature>
<dbReference type="SMART" id="SM00717">
    <property type="entry name" value="SANT"/>
    <property type="match status" value="3"/>
</dbReference>
<feature type="compositionally biased region" description="Basic residues" evidence="7">
    <location>
        <begin position="289"/>
        <end position="307"/>
    </location>
</feature>
<evidence type="ECO:0000313" key="11">
    <source>
        <dbReference type="EMBL" id="EGG17043.1"/>
    </source>
</evidence>
<dbReference type="Gene3D" id="1.10.10.60">
    <property type="entry name" value="Homeodomain-like"/>
    <property type="match status" value="3"/>
</dbReference>
<keyword evidence="5" id="KW-0804">Transcription</keyword>
<evidence type="ECO:0000259" key="9">
    <source>
        <dbReference type="PROSITE" id="PS51293"/>
    </source>
</evidence>
<dbReference type="CDD" id="cd00167">
    <property type="entry name" value="SANT"/>
    <property type="match status" value="3"/>
</dbReference>
<dbReference type="PROSITE" id="PS51294">
    <property type="entry name" value="HTH_MYB"/>
    <property type="match status" value="3"/>
</dbReference>
<evidence type="ECO:0000256" key="7">
    <source>
        <dbReference type="SAM" id="MobiDB-lite"/>
    </source>
</evidence>
<dbReference type="PROSITE" id="PS50090">
    <property type="entry name" value="MYB_LIKE"/>
    <property type="match status" value="3"/>
</dbReference>
<dbReference type="FunFam" id="1.10.10.60:FF:000016">
    <property type="entry name" value="Transcriptional activator Myb isoform A"/>
    <property type="match status" value="1"/>
</dbReference>
<dbReference type="OrthoDB" id="2143914at2759"/>
<evidence type="ECO:0000256" key="1">
    <source>
        <dbReference type="ARBA" id="ARBA00004123"/>
    </source>
</evidence>
<gene>
    <name evidence="11" type="ORF">DFA_08024</name>
</gene>
<dbReference type="STRING" id="1054147.F4Q4N4"/>
<keyword evidence="4" id="KW-0238">DNA-binding</keyword>
<evidence type="ECO:0000256" key="6">
    <source>
        <dbReference type="ARBA" id="ARBA00023242"/>
    </source>
</evidence>
<sequence length="897" mass="99085">MTSRKNTSIDHSNQITTAHSISSLVSSSSSSSFDSSTSTPSSSFIMASPLGAPTMTMSTLMTTTTSTTSPPSTVIAAPALTRTTSRTGSINNMMMMMIPPESPISTASTLSSSTDSAFSDISSASTVNGGNGGPLKKSKGKWTLEEDDILRQAVAKHNQKNWKKIAEHFPNRTDVQCHHRYQKVLHPNLVKGSWSKEEDDKVRELVEKYGARKWSEIAQHLNGRMGKQCRERWHNHLNPAIKRDGWSEEEDRIIKEQHVIHGNKWAEIAKSLPGRTDNAIKNHWNSSMKRSKKPSNFKRAPRKRKVITKKEEGDEEEEDYGEEEFGEDGEGGEEQGEEEKSLNLNTTPQKTKLAVDVPSLQNFITNGYIISPKPRVSLTTTLPASPRPPLTPVQAISNLVTPIKPFSNSCKKKSKTTNDNNNNNNNISPLKMNYDYINPEIFPQNFESELSPIRSNTSLLATTSFIPPPTTPVGGLGIIATTPNSANTTASNGSSSQHLFDHSNFENSLSSPNKLCLLSPYRSNLSDLLHNNNNHINNNNNHINGNSLNPFSNILSPSPKYKTTSSTPTTPGSTIQYLNNVNNHNNNNTTTMVHSPPNHSVNNNSSGNNCTGTNKTLGIQLSDKGIDKTSLQNINSKLKGITTPPKINNANNNNMMIDNNNENDTITTYSTPSKPSNNNNNNNFYFVPFTPFKDNNVSHISTPLGSTRSSTAKLNNHIKQSEMENFITEDNFDPSTKKTSCISTTTTTTKLNTTGLGNFEGCSSVALKMLNDTSKRSIFDKARKLLMTTENQQQNNNNQNNTNNNNNNKNNGDDFVPNISFLTPSSSNFTPTTPLKQQQYFLPTPYKPPVNMNMNNHEINSINNNNIENNNNNNNNGNNKPNNQTFLDHHGCYVGIH</sequence>
<dbReference type="KEGG" id="dfa:DFA_08024"/>
<dbReference type="GO" id="GO:0000122">
    <property type="term" value="P:negative regulation of transcription by RNA polymerase II"/>
    <property type="evidence" value="ECO:0007669"/>
    <property type="project" value="EnsemblProtists"/>
</dbReference>
<dbReference type="Pfam" id="PF13921">
    <property type="entry name" value="Myb_DNA-bind_6"/>
    <property type="match status" value="1"/>
</dbReference>
<evidence type="ECO:0000256" key="4">
    <source>
        <dbReference type="ARBA" id="ARBA00023125"/>
    </source>
</evidence>
<organism evidence="11 12">
    <name type="scientific">Cavenderia fasciculata</name>
    <name type="common">Slime mold</name>
    <name type="synonym">Dictyostelium fasciculatum</name>
    <dbReference type="NCBI Taxonomy" id="261658"/>
    <lineage>
        <taxon>Eukaryota</taxon>
        <taxon>Amoebozoa</taxon>
        <taxon>Evosea</taxon>
        <taxon>Eumycetozoa</taxon>
        <taxon>Dictyostelia</taxon>
        <taxon>Acytosteliales</taxon>
        <taxon>Cavenderiaceae</taxon>
        <taxon>Cavenderia</taxon>
    </lineage>
</organism>
<dbReference type="Proteomes" id="UP000007797">
    <property type="component" value="Unassembled WGS sequence"/>
</dbReference>
<feature type="region of interest" description="Disordered" evidence="7">
    <location>
        <begin position="272"/>
        <end position="347"/>
    </location>
</feature>
<dbReference type="PROSITE" id="PS51293">
    <property type="entry name" value="SANT"/>
    <property type="match status" value="1"/>
</dbReference>
<proteinExistence type="predicted"/>
<dbReference type="GO" id="GO:0005634">
    <property type="term" value="C:nucleus"/>
    <property type="evidence" value="ECO:0007669"/>
    <property type="project" value="UniProtKB-SubCell"/>
</dbReference>
<dbReference type="InterPro" id="IPR009057">
    <property type="entry name" value="Homeodomain-like_sf"/>
</dbReference>
<dbReference type="AlphaFoldDB" id="F4Q4N4"/>
<dbReference type="InterPro" id="IPR001005">
    <property type="entry name" value="SANT/Myb"/>
</dbReference>
<keyword evidence="6" id="KW-0539">Nucleus</keyword>
<evidence type="ECO:0000256" key="2">
    <source>
        <dbReference type="ARBA" id="ARBA00022737"/>
    </source>
</evidence>
<comment type="subcellular location">
    <subcellularLocation>
        <location evidence="1">Nucleus</location>
    </subcellularLocation>
</comment>
<feature type="domain" description="Myb-like" evidence="8">
    <location>
        <begin position="238"/>
        <end position="288"/>
    </location>
</feature>
<dbReference type="GO" id="GO:0000978">
    <property type="term" value="F:RNA polymerase II cis-regulatory region sequence-specific DNA binding"/>
    <property type="evidence" value="ECO:0007669"/>
    <property type="project" value="TreeGrafter"/>
</dbReference>
<feature type="region of interest" description="Disordered" evidence="7">
    <location>
        <begin position="790"/>
        <end position="815"/>
    </location>
</feature>
<dbReference type="RefSeq" id="XP_004355527.1">
    <property type="nucleotide sequence ID" value="XM_004355474.1"/>
</dbReference>
<feature type="domain" description="Myb-like" evidence="8">
    <location>
        <begin position="186"/>
        <end position="237"/>
    </location>
</feature>
<dbReference type="SUPFAM" id="SSF46689">
    <property type="entry name" value="Homeodomain-like"/>
    <property type="match status" value="2"/>
</dbReference>
<dbReference type="InterPro" id="IPR050560">
    <property type="entry name" value="MYB_TF"/>
</dbReference>
<reference evidence="12" key="1">
    <citation type="journal article" date="2011" name="Genome Res.">
        <title>Phylogeny-wide analysis of social amoeba genomes highlights ancient origins for complex intercellular communication.</title>
        <authorList>
            <person name="Heidel A.J."/>
            <person name="Lawal H.M."/>
            <person name="Felder M."/>
            <person name="Schilde C."/>
            <person name="Helps N.R."/>
            <person name="Tunggal B."/>
            <person name="Rivero F."/>
            <person name="John U."/>
            <person name="Schleicher M."/>
            <person name="Eichinger L."/>
            <person name="Platzer M."/>
            <person name="Noegel A.A."/>
            <person name="Schaap P."/>
            <person name="Gloeckner G."/>
        </authorList>
    </citation>
    <scope>NUCLEOTIDE SEQUENCE [LARGE SCALE GENOMIC DNA]</scope>
    <source>
        <strain evidence="12">SH3</strain>
    </source>
</reference>
<feature type="domain" description="Myb-like" evidence="8">
    <location>
        <begin position="134"/>
        <end position="185"/>
    </location>
</feature>
<evidence type="ECO:0000256" key="3">
    <source>
        <dbReference type="ARBA" id="ARBA00023015"/>
    </source>
</evidence>
<dbReference type="GO" id="GO:0000981">
    <property type="term" value="F:DNA-binding transcription factor activity, RNA polymerase II-specific"/>
    <property type="evidence" value="ECO:0007669"/>
    <property type="project" value="TreeGrafter"/>
</dbReference>
<keyword evidence="12" id="KW-1185">Reference proteome</keyword>
<dbReference type="PANTHER" id="PTHR45614">
    <property type="entry name" value="MYB PROTEIN-RELATED"/>
    <property type="match status" value="1"/>
</dbReference>
<feature type="compositionally biased region" description="Low complexity" evidence="7">
    <location>
        <begin position="417"/>
        <end position="427"/>
    </location>
</feature>
<feature type="domain" description="HTH myb-type" evidence="10">
    <location>
        <begin position="242"/>
        <end position="292"/>
    </location>
</feature>
<keyword evidence="2" id="KW-0677">Repeat</keyword>